<evidence type="ECO:0000313" key="3">
    <source>
        <dbReference type="Proteomes" id="UP000571817"/>
    </source>
</evidence>
<accession>A0A853DGN9</accession>
<evidence type="ECO:0000256" key="1">
    <source>
        <dbReference type="SAM" id="SignalP"/>
    </source>
</evidence>
<sequence>MKKAWGAALAVVAAGSALTGWGGSPVRASAATEKNSVYYHGTTREAQFTSRATCDAHARAEVKLVQAHPSQAVVIPAASAPGVTGPELRTSCYPVASGHWSYLIAYFAKNGVPLSKYDHYVNLDNRFDPGFPQDDERVYLYEHTAIHPAAYWSVATCNKYANGTASTVRSRASLRLLFAQECSSGHGVVGYSVFYSAPALGMAAVRGDTVQLVGTTVNNSFAMMDALGYDYTYLSGPIGLVSASTHQAALRARLQTARG</sequence>
<evidence type="ECO:0000313" key="2">
    <source>
        <dbReference type="EMBL" id="NYJ75857.1"/>
    </source>
</evidence>
<feature type="signal peptide" evidence="1">
    <location>
        <begin position="1"/>
        <end position="19"/>
    </location>
</feature>
<keyword evidence="1" id="KW-0732">Signal</keyword>
<dbReference type="AlphaFoldDB" id="A0A853DGN9"/>
<organism evidence="2 3">
    <name type="scientific">Allobranchiibius huperziae</name>
    <dbReference type="NCBI Taxonomy" id="1874116"/>
    <lineage>
        <taxon>Bacteria</taxon>
        <taxon>Bacillati</taxon>
        <taxon>Actinomycetota</taxon>
        <taxon>Actinomycetes</taxon>
        <taxon>Micrococcales</taxon>
        <taxon>Dermacoccaceae</taxon>
        <taxon>Allobranchiibius</taxon>
    </lineage>
</organism>
<keyword evidence="3" id="KW-1185">Reference proteome</keyword>
<name>A0A853DGN9_9MICO</name>
<dbReference type="RefSeq" id="WP_179482833.1">
    <property type="nucleotide sequence ID" value="NZ_JACCFW010000001.1"/>
</dbReference>
<gene>
    <name evidence="2" type="ORF">HNR15_002820</name>
</gene>
<protein>
    <submittedName>
        <fullName evidence="2">Uncharacterized protein</fullName>
    </submittedName>
</protein>
<proteinExistence type="predicted"/>
<comment type="caution">
    <text evidence="2">The sequence shown here is derived from an EMBL/GenBank/DDBJ whole genome shotgun (WGS) entry which is preliminary data.</text>
</comment>
<feature type="chain" id="PRO_5038732449" evidence="1">
    <location>
        <begin position="20"/>
        <end position="259"/>
    </location>
</feature>
<reference evidence="2 3" key="1">
    <citation type="submission" date="2020-07" db="EMBL/GenBank/DDBJ databases">
        <title>Sequencing the genomes of 1000 actinobacteria strains.</title>
        <authorList>
            <person name="Klenk H.-P."/>
        </authorList>
    </citation>
    <scope>NUCLEOTIDE SEQUENCE [LARGE SCALE GENOMIC DNA]</scope>
    <source>
        <strain evidence="2 3">DSM 29531</strain>
    </source>
</reference>
<dbReference type="EMBL" id="JACCFW010000001">
    <property type="protein sequence ID" value="NYJ75857.1"/>
    <property type="molecule type" value="Genomic_DNA"/>
</dbReference>
<dbReference type="Proteomes" id="UP000571817">
    <property type="component" value="Unassembled WGS sequence"/>
</dbReference>